<accession>A0A8S4BKX2</accession>
<proteinExistence type="predicted"/>
<reference evidence="1" key="1">
    <citation type="submission" date="2021-05" db="EMBL/GenBank/DDBJ databases">
        <authorList>
            <person name="Tigano A."/>
        </authorList>
    </citation>
    <scope>NUCLEOTIDE SEQUENCE</scope>
</reference>
<sequence>MTGWTKHTLNIWNKIRSSYRLPKNLSPLTNIGLIKTFLPNVLDNGFKKWTEYNLTYQYQLIKDGNIKTFEKLKVEFDLPNIDFLKYLQLRSFLMSHKDWEKILHSNPIEQFLVKQVVNEDKKIIVLVTHYILNKDGKQRPR</sequence>
<dbReference type="AlphaFoldDB" id="A0A8S4BKX2"/>
<protein>
    <submittedName>
        <fullName evidence="1">(Atlantic silverside) hypothetical protein</fullName>
    </submittedName>
</protein>
<dbReference type="Proteomes" id="UP000677803">
    <property type="component" value="Unassembled WGS sequence"/>
</dbReference>
<evidence type="ECO:0000313" key="2">
    <source>
        <dbReference type="Proteomes" id="UP000677803"/>
    </source>
</evidence>
<comment type="caution">
    <text evidence="1">The sequence shown here is derived from an EMBL/GenBank/DDBJ whole genome shotgun (WGS) entry which is preliminary data.</text>
</comment>
<name>A0A8S4BKX2_9TELE</name>
<keyword evidence="2" id="KW-1185">Reference proteome</keyword>
<organism evidence="1 2">
    <name type="scientific">Menidia menidia</name>
    <name type="common">Atlantic silverside</name>
    <dbReference type="NCBI Taxonomy" id="238744"/>
    <lineage>
        <taxon>Eukaryota</taxon>
        <taxon>Metazoa</taxon>
        <taxon>Chordata</taxon>
        <taxon>Craniata</taxon>
        <taxon>Vertebrata</taxon>
        <taxon>Euteleostomi</taxon>
        <taxon>Actinopterygii</taxon>
        <taxon>Neopterygii</taxon>
        <taxon>Teleostei</taxon>
        <taxon>Neoteleostei</taxon>
        <taxon>Acanthomorphata</taxon>
        <taxon>Ovalentaria</taxon>
        <taxon>Atherinomorphae</taxon>
        <taxon>Atheriniformes</taxon>
        <taxon>Atherinopsidae</taxon>
        <taxon>Menidiinae</taxon>
        <taxon>Menidia</taxon>
    </lineage>
</organism>
<dbReference type="EMBL" id="CAJRST010033334">
    <property type="protein sequence ID" value="CAG5977139.1"/>
    <property type="molecule type" value="Genomic_DNA"/>
</dbReference>
<dbReference type="OrthoDB" id="8946897at2759"/>
<gene>
    <name evidence="1" type="ORF">MMEN_LOCUS15848</name>
</gene>
<evidence type="ECO:0000313" key="1">
    <source>
        <dbReference type="EMBL" id="CAG5977139.1"/>
    </source>
</evidence>